<dbReference type="GO" id="GO:0010427">
    <property type="term" value="F:abscisic acid binding"/>
    <property type="evidence" value="ECO:0007669"/>
    <property type="project" value="TreeGrafter"/>
</dbReference>
<organism evidence="4 5">
    <name type="scientific">Cinnamomum micranthum f. kanehirae</name>
    <dbReference type="NCBI Taxonomy" id="337451"/>
    <lineage>
        <taxon>Eukaryota</taxon>
        <taxon>Viridiplantae</taxon>
        <taxon>Streptophyta</taxon>
        <taxon>Embryophyta</taxon>
        <taxon>Tracheophyta</taxon>
        <taxon>Spermatophyta</taxon>
        <taxon>Magnoliopsida</taxon>
        <taxon>Magnoliidae</taxon>
        <taxon>Laurales</taxon>
        <taxon>Lauraceae</taxon>
        <taxon>Cinnamomum</taxon>
    </lineage>
</organism>
<keyword evidence="2" id="KW-0017">Alkaloid metabolism</keyword>
<accession>A0A443PFZ5</accession>
<dbReference type="CDD" id="cd07816">
    <property type="entry name" value="Bet_v1-like"/>
    <property type="match status" value="1"/>
</dbReference>
<feature type="domain" description="Bet v I/Major latex protein" evidence="3">
    <location>
        <begin position="1"/>
        <end position="154"/>
    </location>
</feature>
<dbReference type="SUPFAM" id="SSF55961">
    <property type="entry name" value="Bet v1-like"/>
    <property type="match status" value="1"/>
</dbReference>
<dbReference type="EMBL" id="QPKB01000007">
    <property type="protein sequence ID" value="RWR89693.1"/>
    <property type="molecule type" value="Genomic_DNA"/>
</dbReference>
<name>A0A443PFZ5_9MAGN</name>
<gene>
    <name evidence="4" type="ORF">CKAN_01875800</name>
</gene>
<comment type="caution">
    <text evidence="4">The sequence shown here is derived from an EMBL/GenBank/DDBJ whole genome shotgun (WGS) entry which is preliminary data.</text>
</comment>
<dbReference type="OrthoDB" id="1879545at2759"/>
<dbReference type="GO" id="GO:0038023">
    <property type="term" value="F:signaling receptor activity"/>
    <property type="evidence" value="ECO:0007669"/>
    <property type="project" value="TreeGrafter"/>
</dbReference>
<evidence type="ECO:0000259" key="3">
    <source>
        <dbReference type="Pfam" id="PF00407"/>
    </source>
</evidence>
<dbReference type="GO" id="GO:0006952">
    <property type="term" value="P:defense response"/>
    <property type="evidence" value="ECO:0007669"/>
    <property type="project" value="InterPro"/>
</dbReference>
<dbReference type="GO" id="GO:0009820">
    <property type="term" value="P:alkaloid metabolic process"/>
    <property type="evidence" value="ECO:0007669"/>
    <property type="project" value="UniProtKB-KW"/>
</dbReference>
<sequence>MIKGQVSHELEVGAPAAVVWETYGTLQLGKLVVKLLPNIFQDIQAEGDGGVGTVLSLTFAPVGAPAFAVYKEKFTKIDHENRVKETEVVEGGFLDLGFLLYRIRLQVLEKDSDSSIIQSTIEYELAEEAAANVSLVSTDSLVAIAEVIGNHLAEEYKAKLNS</sequence>
<proteinExistence type="inferred from homology"/>
<protein>
    <submittedName>
        <fullName evidence="4">Bet v I domain-containing protein</fullName>
    </submittedName>
</protein>
<dbReference type="InterPro" id="IPR000916">
    <property type="entry name" value="Bet_v_I/MLP"/>
</dbReference>
<comment type="similarity">
    <text evidence="1">Belongs to the BetVI family.</text>
</comment>
<dbReference type="Pfam" id="PF00407">
    <property type="entry name" value="Bet_v_1"/>
    <property type="match status" value="1"/>
</dbReference>
<evidence type="ECO:0000256" key="1">
    <source>
        <dbReference type="ARBA" id="ARBA00009744"/>
    </source>
</evidence>
<evidence type="ECO:0000313" key="5">
    <source>
        <dbReference type="Proteomes" id="UP000283530"/>
    </source>
</evidence>
<dbReference type="PANTHER" id="PTHR31213:SF19">
    <property type="entry name" value="BET V I_MAJOR LATEX PROTEIN DOMAIN-CONTAINING PROTEIN"/>
    <property type="match status" value="1"/>
</dbReference>
<dbReference type="GO" id="GO:0009738">
    <property type="term" value="P:abscisic acid-activated signaling pathway"/>
    <property type="evidence" value="ECO:0007669"/>
    <property type="project" value="TreeGrafter"/>
</dbReference>
<dbReference type="Gene3D" id="3.30.530.20">
    <property type="match status" value="1"/>
</dbReference>
<dbReference type="GO" id="GO:0005737">
    <property type="term" value="C:cytoplasm"/>
    <property type="evidence" value="ECO:0007669"/>
    <property type="project" value="TreeGrafter"/>
</dbReference>
<dbReference type="GO" id="GO:0005634">
    <property type="term" value="C:nucleus"/>
    <property type="evidence" value="ECO:0007669"/>
    <property type="project" value="TreeGrafter"/>
</dbReference>
<dbReference type="PANTHER" id="PTHR31213">
    <property type="entry name" value="OS08G0374000 PROTEIN-RELATED"/>
    <property type="match status" value="1"/>
</dbReference>
<evidence type="ECO:0000313" key="4">
    <source>
        <dbReference type="EMBL" id="RWR89693.1"/>
    </source>
</evidence>
<dbReference type="Proteomes" id="UP000283530">
    <property type="component" value="Unassembled WGS sequence"/>
</dbReference>
<keyword evidence="5" id="KW-1185">Reference proteome</keyword>
<dbReference type="GO" id="GO:0004864">
    <property type="term" value="F:protein phosphatase inhibitor activity"/>
    <property type="evidence" value="ECO:0007669"/>
    <property type="project" value="TreeGrafter"/>
</dbReference>
<dbReference type="InterPro" id="IPR050279">
    <property type="entry name" value="Plant_def-hormone_signal"/>
</dbReference>
<reference evidence="4 5" key="1">
    <citation type="journal article" date="2019" name="Nat. Plants">
        <title>Stout camphor tree genome fills gaps in understanding of flowering plant genome evolution.</title>
        <authorList>
            <person name="Chaw S.M."/>
            <person name="Liu Y.C."/>
            <person name="Wu Y.W."/>
            <person name="Wang H.Y."/>
            <person name="Lin C.I."/>
            <person name="Wu C.S."/>
            <person name="Ke H.M."/>
            <person name="Chang L.Y."/>
            <person name="Hsu C.Y."/>
            <person name="Yang H.T."/>
            <person name="Sudianto E."/>
            <person name="Hsu M.H."/>
            <person name="Wu K.P."/>
            <person name="Wang L.N."/>
            <person name="Leebens-Mack J.H."/>
            <person name="Tsai I.J."/>
        </authorList>
    </citation>
    <scope>NUCLEOTIDE SEQUENCE [LARGE SCALE GENOMIC DNA]</scope>
    <source>
        <strain evidence="5">cv. Chaw 1501</strain>
        <tissue evidence="4">Young leaves</tissue>
    </source>
</reference>
<dbReference type="InterPro" id="IPR023393">
    <property type="entry name" value="START-like_dom_sf"/>
</dbReference>
<evidence type="ECO:0000256" key="2">
    <source>
        <dbReference type="ARBA" id="ARBA00022589"/>
    </source>
</evidence>
<dbReference type="AlphaFoldDB" id="A0A443PFZ5"/>